<keyword evidence="2" id="KW-0689">Ribosomal protein</keyword>
<dbReference type="InterPro" id="IPR029064">
    <property type="entry name" value="Ribosomal_eL30-like_sf"/>
</dbReference>
<name>A0A1T4JWS0_9FIRM</name>
<dbReference type="RefSeq" id="WP_087677613.1">
    <property type="nucleotide sequence ID" value="NZ_FUWV01000001.1"/>
</dbReference>
<dbReference type="OrthoDB" id="9794863at2"/>
<dbReference type="AlphaFoldDB" id="A0A1T4JWS0"/>
<gene>
    <name evidence="2" type="ORF">SAMN02745973_00166</name>
</gene>
<dbReference type="Proteomes" id="UP000196365">
    <property type="component" value="Unassembled WGS sequence"/>
</dbReference>
<dbReference type="InterPro" id="IPR004038">
    <property type="entry name" value="Ribosomal_eL8/eL30/eS12/Gad45"/>
</dbReference>
<feature type="domain" description="Ribosomal protein eL8/eL30/eS12/Gadd45" evidence="1">
    <location>
        <begin position="5"/>
        <end position="90"/>
    </location>
</feature>
<sequence length="110" mass="12447">MDNEKFYSFLGLCQRAGQVVSGEVAVNLQIQKRKIHLIILAKDASDNTKKKYTYQSQKNKIPILIFGNKELLGRAIGKEYRALIGIKDKNMAINLINIQRINNIGGETRV</sequence>
<keyword evidence="2" id="KW-0687">Ribonucleoprotein</keyword>
<evidence type="ECO:0000313" key="3">
    <source>
        <dbReference type="Proteomes" id="UP000196365"/>
    </source>
</evidence>
<dbReference type="NCBIfam" id="NF004078">
    <property type="entry name" value="PRK05583.1"/>
    <property type="match status" value="1"/>
</dbReference>
<reference evidence="2 3" key="1">
    <citation type="submission" date="2017-02" db="EMBL/GenBank/DDBJ databases">
        <authorList>
            <person name="Peterson S.W."/>
        </authorList>
    </citation>
    <scope>NUCLEOTIDE SEQUENCE [LARGE SCALE GENOMIC DNA]</scope>
    <source>
        <strain evidence="2 3">DSM 15102</strain>
    </source>
</reference>
<accession>A0A1T4JWS0</accession>
<protein>
    <submittedName>
        <fullName evidence="2">Ribosomal protein L7Ae</fullName>
    </submittedName>
</protein>
<proteinExistence type="predicted"/>
<dbReference type="Pfam" id="PF01248">
    <property type="entry name" value="Ribosomal_L7Ae"/>
    <property type="match status" value="1"/>
</dbReference>
<dbReference type="Gene3D" id="3.30.1330.30">
    <property type="match status" value="1"/>
</dbReference>
<dbReference type="SUPFAM" id="SSF55315">
    <property type="entry name" value="L30e-like"/>
    <property type="match status" value="1"/>
</dbReference>
<dbReference type="EMBL" id="FUWV01000001">
    <property type="protein sequence ID" value="SJZ34537.1"/>
    <property type="molecule type" value="Genomic_DNA"/>
</dbReference>
<evidence type="ECO:0000259" key="1">
    <source>
        <dbReference type="Pfam" id="PF01248"/>
    </source>
</evidence>
<evidence type="ECO:0000313" key="2">
    <source>
        <dbReference type="EMBL" id="SJZ34537.1"/>
    </source>
</evidence>
<dbReference type="GO" id="GO:0005840">
    <property type="term" value="C:ribosome"/>
    <property type="evidence" value="ECO:0007669"/>
    <property type="project" value="UniProtKB-KW"/>
</dbReference>
<organism evidence="2 3">
    <name type="scientific">Garciella nitratireducens DSM 15102</name>
    <dbReference type="NCBI Taxonomy" id="1121911"/>
    <lineage>
        <taxon>Bacteria</taxon>
        <taxon>Bacillati</taxon>
        <taxon>Bacillota</taxon>
        <taxon>Clostridia</taxon>
        <taxon>Eubacteriales</taxon>
        <taxon>Eubacteriaceae</taxon>
        <taxon>Garciella</taxon>
    </lineage>
</organism>
<keyword evidence="3" id="KW-1185">Reference proteome</keyword>